<name>A0A6J4HG02_9CYAN</name>
<protein>
    <submittedName>
        <fullName evidence="1">Uncharacterized protein</fullName>
    </submittedName>
</protein>
<accession>A0A6J4HG02</accession>
<organism evidence="1">
    <name type="scientific">uncultured Coleofasciculus sp</name>
    <dbReference type="NCBI Taxonomy" id="1267456"/>
    <lineage>
        <taxon>Bacteria</taxon>
        <taxon>Bacillati</taxon>
        <taxon>Cyanobacteriota</taxon>
        <taxon>Cyanophyceae</taxon>
        <taxon>Coleofasciculales</taxon>
        <taxon>Coleofasciculaceae</taxon>
        <taxon>Coleofasciculus</taxon>
        <taxon>environmental samples</taxon>
    </lineage>
</organism>
<evidence type="ECO:0000313" key="1">
    <source>
        <dbReference type="EMBL" id="CAA9222096.1"/>
    </source>
</evidence>
<sequence length="111" mass="12230">MSWVLGDHSAKTFKPLWEIVGKWKCYFYVTDSEAVATKGASGGKVYPQFIPDSAALASLRASGDQIINKTYMTRVVRAASPLGRRRKYEIKTLLGAVKAKDSLLFQISSNA</sequence>
<gene>
    <name evidence="1" type="ORF">AVDCRST_MAG92-620</name>
</gene>
<dbReference type="AlphaFoldDB" id="A0A6J4HG02"/>
<proteinExistence type="predicted"/>
<dbReference type="EMBL" id="CADCTM010000089">
    <property type="protein sequence ID" value="CAA9222096.1"/>
    <property type="molecule type" value="Genomic_DNA"/>
</dbReference>
<reference evidence="1" key="1">
    <citation type="submission" date="2020-02" db="EMBL/GenBank/DDBJ databases">
        <authorList>
            <person name="Meier V. D."/>
        </authorList>
    </citation>
    <scope>NUCLEOTIDE SEQUENCE</scope>
    <source>
        <strain evidence="1">AVDCRST_MAG92</strain>
    </source>
</reference>